<dbReference type="InterPro" id="IPR036866">
    <property type="entry name" value="RibonucZ/Hydroxyglut_hydro"/>
</dbReference>
<dbReference type="SMART" id="SM00849">
    <property type="entry name" value="Lactamase_B"/>
    <property type="match status" value="1"/>
</dbReference>
<organism evidence="2 3">
    <name type="scientific">Actinomadura luzonensis</name>
    <dbReference type="NCBI Taxonomy" id="2805427"/>
    <lineage>
        <taxon>Bacteria</taxon>
        <taxon>Bacillati</taxon>
        <taxon>Actinomycetota</taxon>
        <taxon>Actinomycetes</taxon>
        <taxon>Streptosporangiales</taxon>
        <taxon>Thermomonosporaceae</taxon>
        <taxon>Actinomadura</taxon>
    </lineage>
</organism>
<accession>A0ABT0FU33</accession>
<keyword evidence="3" id="KW-1185">Reference proteome</keyword>
<reference evidence="2 3" key="1">
    <citation type="submission" date="2022-04" db="EMBL/GenBank/DDBJ databases">
        <title>Genome draft of Actinomadura sp. ATCC 31491.</title>
        <authorList>
            <person name="Shi X."/>
            <person name="Du Y."/>
        </authorList>
    </citation>
    <scope>NUCLEOTIDE SEQUENCE [LARGE SCALE GENOMIC DNA]</scope>
    <source>
        <strain evidence="2 3">ATCC 31491</strain>
    </source>
</reference>
<dbReference type="PANTHER" id="PTHR46018:SF7">
    <property type="entry name" value="RIBONUCLEASE Z"/>
    <property type="match status" value="1"/>
</dbReference>
<dbReference type="Pfam" id="PF12706">
    <property type="entry name" value="Lactamase_B_2"/>
    <property type="match status" value="1"/>
</dbReference>
<dbReference type="Proteomes" id="UP001317259">
    <property type="component" value="Unassembled WGS sequence"/>
</dbReference>
<evidence type="ECO:0000313" key="3">
    <source>
        <dbReference type="Proteomes" id="UP001317259"/>
    </source>
</evidence>
<dbReference type="CDD" id="cd07740">
    <property type="entry name" value="metallo-hydrolase-like_MBL-fold"/>
    <property type="match status" value="1"/>
</dbReference>
<comment type="caution">
    <text evidence="2">The sequence shown here is derived from an EMBL/GenBank/DDBJ whole genome shotgun (WGS) entry which is preliminary data.</text>
</comment>
<dbReference type="SUPFAM" id="SSF56281">
    <property type="entry name" value="Metallo-hydrolase/oxidoreductase"/>
    <property type="match status" value="1"/>
</dbReference>
<evidence type="ECO:0000259" key="1">
    <source>
        <dbReference type="SMART" id="SM00849"/>
    </source>
</evidence>
<feature type="domain" description="Metallo-beta-lactamase" evidence="1">
    <location>
        <begin position="18"/>
        <end position="219"/>
    </location>
</feature>
<dbReference type="EMBL" id="JAKRKC020000001">
    <property type="protein sequence ID" value="MCK2215774.1"/>
    <property type="molecule type" value="Genomic_DNA"/>
</dbReference>
<dbReference type="RefSeq" id="WP_242380987.1">
    <property type="nucleotide sequence ID" value="NZ_JAKRKC020000001.1"/>
</dbReference>
<evidence type="ECO:0000313" key="2">
    <source>
        <dbReference type="EMBL" id="MCK2215774.1"/>
    </source>
</evidence>
<proteinExistence type="predicted"/>
<protein>
    <submittedName>
        <fullName evidence="2">MBL fold metallo-hydrolase</fullName>
    </submittedName>
</protein>
<dbReference type="Gene3D" id="3.60.15.10">
    <property type="entry name" value="Ribonuclease Z/Hydroxyacylglutathione hydrolase-like"/>
    <property type="match status" value="1"/>
</dbReference>
<gene>
    <name evidence="2" type="ORF">MF672_018530</name>
</gene>
<dbReference type="PANTHER" id="PTHR46018">
    <property type="entry name" value="ZINC PHOSPHODIESTERASE ELAC PROTEIN 1"/>
    <property type="match status" value="1"/>
</dbReference>
<dbReference type="InterPro" id="IPR001279">
    <property type="entry name" value="Metallo-B-lactamas"/>
</dbReference>
<sequence length="244" mass="25826">MRVRFIGSGDAFGSGGRWQTCIGVDAGGLRLLVDCGATSLTAMKAQGLDPGSVDAVVLSHLHGDHFGGLPFLILDGQFSRRTRPLRVLGPPGAGARLSEAMETLFPGSSRVRRRFPVEVEELAVDGAPAALGPLSVRGWQVVHECGAPPLAVRVDDGRAAFAYSGDTEWTPALVAAARGASLLAAEAYTYDRPIRYHLDYRTLRAHAAELDAERIVLTHMSGAMLARLADAAHPAAHDGLTLDL</sequence>
<name>A0ABT0FU33_9ACTN</name>